<dbReference type="PANTHER" id="PTHR11953">
    <property type="entry name" value="EXOSOME COMPLEX COMPONENT"/>
    <property type="match status" value="1"/>
</dbReference>
<feature type="domain" description="Exoribonuclease phosphorolytic" evidence="8">
    <location>
        <begin position="157"/>
        <end position="223"/>
    </location>
</feature>
<dbReference type="GO" id="GO:0009022">
    <property type="term" value="F:tRNA nucleotidyltransferase activity"/>
    <property type="evidence" value="ECO:0007669"/>
    <property type="project" value="UniProtKB-EC"/>
</dbReference>
<comment type="similarity">
    <text evidence="1 6">Belongs to the RNase PH family.</text>
</comment>
<dbReference type="PROSITE" id="PS01277">
    <property type="entry name" value="RIBONUCLEASE_PH"/>
    <property type="match status" value="1"/>
</dbReference>
<accession>A0ABV4TTC3</accession>
<feature type="binding site" evidence="6">
    <location>
        <position position="86"/>
    </location>
    <ligand>
        <name>phosphate</name>
        <dbReference type="ChEBI" id="CHEBI:43474"/>
        <note>substrate</note>
    </ligand>
</feature>
<feature type="domain" description="Exoribonuclease phosphorolytic" evidence="7">
    <location>
        <begin position="11"/>
        <end position="140"/>
    </location>
</feature>
<dbReference type="CDD" id="cd11362">
    <property type="entry name" value="RNase_PH_bact"/>
    <property type="match status" value="1"/>
</dbReference>
<dbReference type="SUPFAM" id="SSF54211">
    <property type="entry name" value="Ribosomal protein S5 domain 2-like"/>
    <property type="match status" value="1"/>
</dbReference>
<comment type="function">
    <text evidence="6">Phosphorolytic 3'-5' exoribonuclease that plays an important role in tRNA 3'-end maturation. Removes nucleotide residues following the 3'-CCA terminus of tRNAs; can also add nucleotides to the ends of RNA molecules by using nucleoside diphosphates as substrates, but this may not be physiologically important. Probably plays a role in initiation of 16S rRNA degradation (leading to ribosome degradation) during starvation.</text>
</comment>
<dbReference type="InterPro" id="IPR018336">
    <property type="entry name" value="RNase_PH_CS"/>
</dbReference>
<sequence>MRSSGRPADAMRNVRFERRYIKHAEGSVLVSFGDTRVLCNASVMDRVPPWLVQGKSGWVHAEYAMLPRATHQRSPRESLRGQVGGRTHEIQRLIARSLRAAVDLRTLGKRQIVVDCDVLQADGGTRTAAITGGFLALRDAVDTLLADGTLSRDPVRHQVASVSAGIVDGEAVLDLDYDEDSSADVDMNFVLVEDGRFVEVQGTGEATPFSQEQMDAMRTLAEQGARRLFDAQRAALEEEPVG</sequence>
<dbReference type="EMBL" id="JBGUAW010000004">
    <property type="protein sequence ID" value="MFA9460488.1"/>
    <property type="molecule type" value="Genomic_DNA"/>
</dbReference>
<dbReference type="NCBIfam" id="TIGR01966">
    <property type="entry name" value="RNasePH"/>
    <property type="match status" value="1"/>
</dbReference>
<evidence type="ECO:0000256" key="4">
    <source>
        <dbReference type="ARBA" id="ARBA00022694"/>
    </source>
</evidence>
<dbReference type="EC" id="2.7.7.56" evidence="6"/>
<dbReference type="HAMAP" id="MF_00564">
    <property type="entry name" value="RNase_PH"/>
    <property type="match status" value="1"/>
</dbReference>
<dbReference type="SUPFAM" id="SSF55666">
    <property type="entry name" value="Ribonuclease PH domain 2-like"/>
    <property type="match status" value="1"/>
</dbReference>
<evidence type="ECO:0000256" key="3">
    <source>
        <dbReference type="ARBA" id="ARBA00022555"/>
    </source>
</evidence>
<evidence type="ECO:0000313" key="9">
    <source>
        <dbReference type="EMBL" id="MFA9460488.1"/>
    </source>
</evidence>
<proteinExistence type="inferred from homology"/>
<reference evidence="9 10" key="1">
    <citation type="submission" date="2024-08" db="EMBL/GenBank/DDBJ databases">
        <title>Whole-genome sequencing of halo(alkali)philic microorganisms from hypersaline lakes.</title>
        <authorList>
            <person name="Sorokin D.Y."/>
            <person name="Merkel A.Y."/>
            <person name="Messina E."/>
            <person name="Yakimov M."/>
        </authorList>
    </citation>
    <scope>NUCLEOTIDE SEQUENCE [LARGE SCALE GENOMIC DNA]</scope>
    <source>
        <strain evidence="9 10">Cl-TMA</strain>
    </source>
</reference>
<dbReference type="InterPro" id="IPR036345">
    <property type="entry name" value="ExoRNase_PH_dom2_sf"/>
</dbReference>
<dbReference type="InterPro" id="IPR020568">
    <property type="entry name" value="Ribosomal_Su5_D2-typ_SF"/>
</dbReference>
<dbReference type="InterPro" id="IPR002381">
    <property type="entry name" value="RNase_PH_bac-type"/>
</dbReference>
<gene>
    <name evidence="6 9" type="primary">rph</name>
    <name evidence="9" type="ORF">ACERLL_06565</name>
</gene>
<evidence type="ECO:0000313" key="10">
    <source>
        <dbReference type="Proteomes" id="UP001575181"/>
    </source>
</evidence>
<evidence type="ECO:0000256" key="5">
    <source>
        <dbReference type="ARBA" id="ARBA00022884"/>
    </source>
</evidence>
<dbReference type="Pfam" id="PF03725">
    <property type="entry name" value="RNase_PH_C"/>
    <property type="match status" value="1"/>
</dbReference>
<evidence type="ECO:0000259" key="7">
    <source>
        <dbReference type="Pfam" id="PF01138"/>
    </source>
</evidence>
<dbReference type="Proteomes" id="UP001575181">
    <property type="component" value="Unassembled WGS sequence"/>
</dbReference>
<organism evidence="9 10">
    <name type="scientific">Thiohalorhabdus methylotrophus</name>
    <dbReference type="NCBI Taxonomy" id="3242694"/>
    <lineage>
        <taxon>Bacteria</taxon>
        <taxon>Pseudomonadati</taxon>
        <taxon>Pseudomonadota</taxon>
        <taxon>Gammaproteobacteria</taxon>
        <taxon>Thiohalorhabdales</taxon>
        <taxon>Thiohalorhabdaceae</taxon>
        <taxon>Thiohalorhabdus</taxon>
    </lineage>
</organism>
<dbReference type="RefSeq" id="WP_373655273.1">
    <property type="nucleotide sequence ID" value="NZ_JBGUAW010000004.1"/>
</dbReference>
<keyword evidence="6 9" id="KW-0808">Transferase</keyword>
<evidence type="ECO:0000256" key="1">
    <source>
        <dbReference type="ARBA" id="ARBA00006678"/>
    </source>
</evidence>
<comment type="subunit">
    <text evidence="6">Homohexameric ring arranged as a trimer of dimers.</text>
</comment>
<dbReference type="InterPro" id="IPR015847">
    <property type="entry name" value="ExoRNase_PH_dom2"/>
</dbReference>
<feature type="binding site" evidence="6">
    <location>
        <begin position="124"/>
        <end position="126"/>
    </location>
    <ligand>
        <name>phosphate</name>
        <dbReference type="ChEBI" id="CHEBI:43474"/>
        <note>substrate</note>
    </ligand>
</feature>
<evidence type="ECO:0000256" key="6">
    <source>
        <dbReference type="HAMAP-Rule" id="MF_00564"/>
    </source>
</evidence>
<evidence type="ECO:0000256" key="2">
    <source>
        <dbReference type="ARBA" id="ARBA00022552"/>
    </source>
</evidence>
<dbReference type="Gene3D" id="3.30.230.70">
    <property type="entry name" value="GHMP Kinase, N-terminal domain"/>
    <property type="match status" value="1"/>
</dbReference>
<keyword evidence="6 9" id="KW-0548">Nucleotidyltransferase</keyword>
<keyword evidence="5" id="KW-0694">RNA-binding</keyword>
<keyword evidence="3 6" id="KW-0820">tRNA-binding</keyword>
<name>A0ABV4TTC3_9GAMM</name>
<protein>
    <recommendedName>
        <fullName evidence="6">Ribonuclease PH</fullName>
        <shortName evidence="6">RNase PH</shortName>
        <ecNumber evidence="6">2.7.7.56</ecNumber>
    </recommendedName>
    <alternativeName>
        <fullName evidence="6">tRNA nucleotidyltransferase</fullName>
    </alternativeName>
</protein>
<keyword evidence="10" id="KW-1185">Reference proteome</keyword>
<keyword evidence="4 6" id="KW-0819">tRNA processing</keyword>
<comment type="caution">
    <text evidence="9">The sequence shown here is derived from an EMBL/GenBank/DDBJ whole genome shotgun (WGS) entry which is preliminary data.</text>
</comment>
<dbReference type="PANTHER" id="PTHR11953:SF0">
    <property type="entry name" value="EXOSOME COMPLEX COMPONENT RRP41"/>
    <property type="match status" value="1"/>
</dbReference>
<comment type="catalytic activity">
    <reaction evidence="6">
        <text>tRNA(n+1) + phosphate = tRNA(n) + a ribonucleoside 5'-diphosphate</text>
        <dbReference type="Rhea" id="RHEA:10628"/>
        <dbReference type="Rhea" id="RHEA-COMP:17343"/>
        <dbReference type="Rhea" id="RHEA-COMP:17344"/>
        <dbReference type="ChEBI" id="CHEBI:43474"/>
        <dbReference type="ChEBI" id="CHEBI:57930"/>
        <dbReference type="ChEBI" id="CHEBI:173114"/>
        <dbReference type="EC" id="2.7.7.56"/>
    </reaction>
</comment>
<dbReference type="InterPro" id="IPR027408">
    <property type="entry name" value="PNPase/RNase_PH_dom_sf"/>
</dbReference>
<dbReference type="Pfam" id="PF01138">
    <property type="entry name" value="RNase_PH"/>
    <property type="match status" value="1"/>
</dbReference>
<keyword evidence="2 6" id="KW-0698">rRNA processing</keyword>
<dbReference type="InterPro" id="IPR001247">
    <property type="entry name" value="ExoRNase_PH_dom1"/>
</dbReference>
<dbReference type="InterPro" id="IPR050080">
    <property type="entry name" value="RNase_PH"/>
</dbReference>
<evidence type="ECO:0000259" key="8">
    <source>
        <dbReference type="Pfam" id="PF03725"/>
    </source>
</evidence>